<dbReference type="PANTHER" id="PTHR33325">
    <property type="entry name" value="ZINC FINGER, CCHC-TYPE-RELATED"/>
    <property type="match status" value="1"/>
</dbReference>
<protein>
    <recommendedName>
        <fullName evidence="3">Retrotransposon Copia-like N-terminal domain-containing protein</fullName>
    </recommendedName>
</protein>
<reference evidence="2" key="1">
    <citation type="journal article" date="2024" name="IScience">
        <title>Strigolactones Initiate the Formation of Haustorium-like Structures in Castilleja.</title>
        <authorList>
            <person name="Buerger M."/>
            <person name="Peterson D."/>
            <person name="Chory J."/>
        </authorList>
    </citation>
    <scope>NUCLEOTIDE SEQUENCE [LARGE SCALE GENOMIC DNA]</scope>
</reference>
<evidence type="ECO:0008006" key="3">
    <source>
        <dbReference type="Google" id="ProtNLM"/>
    </source>
</evidence>
<name>A0ABD3ENN4_9LAMI</name>
<comment type="caution">
    <text evidence="1">The sequence shown here is derived from an EMBL/GenBank/DDBJ whole genome shotgun (WGS) entry which is preliminary data.</text>
</comment>
<evidence type="ECO:0000313" key="1">
    <source>
        <dbReference type="EMBL" id="KAL3656040.1"/>
    </source>
</evidence>
<dbReference type="EMBL" id="JAVIJP010000001">
    <property type="protein sequence ID" value="KAL3656040.1"/>
    <property type="molecule type" value="Genomic_DNA"/>
</dbReference>
<dbReference type="Proteomes" id="UP001632038">
    <property type="component" value="Unassembled WGS sequence"/>
</dbReference>
<gene>
    <name evidence="1" type="ORF">CASFOL_000436</name>
</gene>
<dbReference type="PANTHER" id="PTHR33325:SF11">
    <property type="entry name" value="COLD SHOCK DOMAIN-CONTAINING PROTEIN 4-LIKE"/>
    <property type="match status" value="1"/>
</dbReference>
<organism evidence="1 2">
    <name type="scientific">Castilleja foliolosa</name>
    <dbReference type="NCBI Taxonomy" id="1961234"/>
    <lineage>
        <taxon>Eukaryota</taxon>
        <taxon>Viridiplantae</taxon>
        <taxon>Streptophyta</taxon>
        <taxon>Embryophyta</taxon>
        <taxon>Tracheophyta</taxon>
        <taxon>Spermatophyta</taxon>
        <taxon>Magnoliopsida</taxon>
        <taxon>eudicotyledons</taxon>
        <taxon>Gunneridae</taxon>
        <taxon>Pentapetalae</taxon>
        <taxon>asterids</taxon>
        <taxon>lamiids</taxon>
        <taxon>Lamiales</taxon>
        <taxon>Orobanchaceae</taxon>
        <taxon>Pedicularideae</taxon>
        <taxon>Castillejinae</taxon>
        <taxon>Castilleja</taxon>
    </lineage>
</organism>
<accession>A0ABD3ENN4</accession>
<proteinExistence type="predicted"/>
<keyword evidence="2" id="KW-1185">Reference proteome</keyword>
<dbReference type="AlphaFoldDB" id="A0ABD3ENN4"/>
<sequence length="82" mass="9584">MMEMLNKLDFQPLNVSGENYVSWTMDVRTHLISRQLDNAKIHPNSLTEADRAKAMILLRRHLDEVLKLDYSSVGNTQILWEK</sequence>
<evidence type="ECO:0000313" key="2">
    <source>
        <dbReference type="Proteomes" id="UP001632038"/>
    </source>
</evidence>